<evidence type="ECO:0000313" key="8">
    <source>
        <dbReference type="Proteomes" id="UP000199356"/>
    </source>
</evidence>
<reference evidence="7 8" key="1">
    <citation type="submission" date="2016-10" db="EMBL/GenBank/DDBJ databases">
        <authorList>
            <person name="de Groot N.N."/>
        </authorList>
    </citation>
    <scope>NUCLEOTIDE SEQUENCE [LARGE SCALE GENOMIC DNA]</scope>
    <source>
        <strain evidence="7 8">DSM 19547</strain>
    </source>
</reference>
<keyword evidence="3 6" id="KW-0812">Transmembrane</keyword>
<dbReference type="GO" id="GO:0005886">
    <property type="term" value="C:plasma membrane"/>
    <property type="evidence" value="ECO:0007669"/>
    <property type="project" value="UniProtKB-SubCell"/>
</dbReference>
<evidence type="ECO:0000256" key="6">
    <source>
        <dbReference type="SAM" id="Phobius"/>
    </source>
</evidence>
<evidence type="ECO:0000313" key="7">
    <source>
        <dbReference type="EMBL" id="SFO96082.1"/>
    </source>
</evidence>
<dbReference type="GO" id="GO:0033228">
    <property type="term" value="P:cysteine export across plasma membrane"/>
    <property type="evidence" value="ECO:0007669"/>
    <property type="project" value="TreeGrafter"/>
</dbReference>
<dbReference type="AlphaFoldDB" id="A0A1I5LFX6"/>
<dbReference type="InterPro" id="IPR001123">
    <property type="entry name" value="LeuE-type"/>
</dbReference>
<keyword evidence="5 6" id="KW-0472">Membrane</keyword>
<dbReference type="PANTHER" id="PTHR30086">
    <property type="entry name" value="ARGININE EXPORTER PROTEIN ARGO"/>
    <property type="match status" value="1"/>
</dbReference>
<feature type="transmembrane region" description="Helical" evidence="6">
    <location>
        <begin position="43"/>
        <end position="62"/>
    </location>
</feature>
<dbReference type="STRING" id="441119.SAMN04488047_101632"/>
<evidence type="ECO:0000256" key="1">
    <source>
        <dbReference type="ARBA" id="ARBA00004651"/>
    </source>
</evidence>
<dbReference type="Proteomes" id="UP000199356">
    <property type="component" value="Unassembled WGS sequence"/>
</dbReference>
<keyword evidence="4 6" id="KW-1133">Transmembrane helix</keyword>
<proteinExistence type="predicted"/>
<feature type="transmembrane region" description="Helical" evidence="6">
    <location>
        <begin position="142"/>
        <end position="167"/>
    </location>
</feature>
<name>A0A1I5LFX6_9RHOB</name>
<dbReference type="Pfam" id="PF01810">
    <property type="entry name" value="LysE"/>
    <property type="match status" value="1"/>
</dbReference>
<gene>
    <name evidence="7" type="ORF">SAMN04488047_101632</name>
</gene>
<feature type="transmembrane region" description="Helical" evidence="6">
    <location>
        <begin position="74"/>
        <end position="91"/>
    </location>
</feature>
<evidence type="ECO:0000256" key="5">
    <source>
        <dbReference type="ARBA" id="ARBA00023136"/>
    </source>
</evidence>
<accession>A0A1I5LFX6</accession>
<organism evidence="7 8">
    <name type="scientific">Tranquillimonas alkanivorans</name>
    <dbReference type="NCBI Taxonomy" id="441119"/>
    <lineage>
        <taxon>Bacteria</taxon>
        <taxon>Pseudomonadati</taxon>
        <taxon>Pseudomonadota</taxon>
        <taxon>Alphaproteobacteria</taxon>
        <taxon>Rhodobacterales</taxon>
        <taxon>Roseobacteraceae</taxon>
        <taxon>Tranquillimonas</taxon>
    </lineage>
</organism>
<keyword evidence="2" id="KW-1003">Cell membrane</keyword>
<dbReference type="EMBL" id="FOXA01000001">
    <property type="protein sequence ID" value="SFO96082.1"/>
    <property type="molecule type" value="Genomic_DNA"/>
</dbReference>
<protein>
    <submittedName>
        <fullName evidence="7">Threonine/homoserine/homoserine lactone efflux protein</fullName>
    </submittedName>
</protein>
<feature type="transmembrane region" description="Helical" evidence="6">
    <location>
        <begin position="179"/>
        <end position="197"/>
    </location>
</feature>
<dbReference type="PANTHER" id="PTHR30086:SF20">
    <property type="entry name" value="ARGININE EXPORTER PROTEIN ARGO-RELATED"/>
    <property type="match status" value="1"/>
</dbReference>
<dbReference type="RefSeq" id="WP_093417484.1">
    <property type="nucleotide sequence ID" value="NZ_FOXA01000001.1"/>
</dbReference>
<comment type="subcellular location">
    <subcellularLocation>
        <location evidence="1">Cell membrane</location>
        <topology evidence="1">Multi-pass membrane protein</topology>
    </subcellularLocation>
</comment>
<evidence type="ECO:0000256" key="2">
    <source>
        <dbReference type="ARBA" id="ARBA00022475"/>
    </source>
</evidence>
<evidence type="ECO:0000256" key="3">
    <source>
        <dbReference type="ARBA" id="ARBA00022692"/>
    </source>
</evidence>
<dbReference type="OrthoDB" id="9812084at2"/>
<dbReference type="GO" id="GO:0015171">
    <property type="term" value="F:amino acid transmembrane transporter activity"/>
    <property type="evidence" value="ECO:0007669"/>
    <property type="project" value="TreeGrafter"/>
</dbReference>
<sequence>MSYDLLLSLVTLAAAATLAPGPNNALVASSSATFGLRRTAPHIVGIVIGFPLMMLIVGLTLGEVFQRSDLLREGLRLVGAALLLWIAWKLWSAGGLSGSGGRARPFTFLEAAGFQWINPKAWAMAVAVTAQFISPAAPVVTAAVIALVFSCVGGFSISTWAVAGALLTRWLSTERRLKLFNRVMAVLIVLSVALLFVG</sequence>
<keyword evidence="8" id="KW-1185">Reference proteome</keyword>
<evidence type="ECO:0000256" key="4">
    <source>
        <dbReference type="ARBA" id="ARBA00022989"/>
    </source>
</evidence>